<evidence type="ECO:0000256" key="1">
    <source>
        <dbReference type="ARBA" id="ARBA00022763"/>
    </source>
</evidence>
<dbReference type="EMBL" id="FZNY01000001">
    <property type="protein sequence ID" value="SNR39286.1"/>
    <property type="molecule type" value="Genomic_DNA"/>
</dbReference>
<dbReference type="SUPFAM" id="SSF46767">
    <property type="entry name" value="Methylated DNA-protein cysteine methyltransferase, C-terminal domain"/>
    <property type="match status" value="1"/>
</dbReference>
<name>A0A238VYB3_9FLAO</name>
<evidence type="ECO:0000313" key="4">
    <source>
        <dbReference type="Proteomes" id="UP000198379"/>
    </source>
</evidence>
<dbReference type="InterPro" id="IPR036388">
    <property type="entry name" value="WH-like_DNA-bd_sf"/>
</dbReference>
<keyword evidence="4" id="KW-1185">Reference proteome</keyword>
<dbReference type="InterPro" id="IPR036217">
    <property type="entry name" value="MethylDNA_cys_MeTrfase_DNAb"/>
</dbReference>
<dbReference type="Proteomes" id="UP000198379">
    <property type="component" value="Unassembled WGS sequence"/>
</dbReference>
<evidence type="ECO:0000259" key="2">
    <source>
        <dbReference type="Pfam" id="PF01035"/>
    </source>
</evidence>
<keyword evidence="1" id="KW-0227">DNA damage</keyword>
<dbReference type="PANTHER" id="PTHR42942:SF1">
    <property type="entry name" value="ALKYLTRANSFERASE-LIKE PROTEIN 1"/>
    <property type="match status" value="1"/>
</dbReference>
<dbReference type="GO" id="GO:0032259">
    <property type="term" value="P:methylation"/>
    <property type="evidence" value="ECO:0007669"/>
    <property type="project" value="UniProtKB-KW"/>
</dbReference>
<dbReference type="AlphaFoldDB" id="A0A238VYB3"/>
<dbReference type="Gene3D" id="1.10.10.10">
    <property type="entry name" value="Winged helix-like DNA-binding domain superfamily/Winged helix DNA-binding domain"/>
    <property type="match status" value="1"/>
</dbReference>
<reference evidence="3 4" key="1">
    <citation type="submission" date="2017-06" db="EMBL/GenBank/DDBJ databases">
        <authorList>
            <person name="Kim H.J."/>
            <person name="Triplett B.A."/>
        </authorList>
    </citation>
    <scope>NUCLEOTIDE SEQUENCE [LARGE SCALE GENOMIC DNA]</scope>
    <source>
        <strain evidence="3 4">DSM 25597</strain>
    </source>
</reference>
<dbReference type="RefSeq" id="WP_089369843.1">
    <property type="nucleotide sequence ID" value="NZ_BMEP01000002.1"/>
</dbReference>
<dbReference type="InterPro" id="IPR014048">
    <property type="entry name" value="MethylDNA_cys_MeTrfase_DNA-bd"/>
</dbReference>
<gene>
    <name evidence="3" type="ORF">SAMN06265376_101506</name>
</gene>
<proteinExistence type="predicted"/>
<organism evidence="3 4">
    <name type="scientific">Dokdonia pacifica</name>
    <dbReference type="NCBI Taxonomy" id="1627892"/>
    <lineage>
        <taxon>Bacteria</taxon>
        <taxon>Pseudomonadati</taxon>
        <taxon>Bacteroidota</taxon>
        <taxon>Flavobacteriia</taxon>
        <taxon>Flavobacteriales</taxon>
        <taxon>Flavobacteriaceae</taxon>
        <taxon>Dokdonia</taxon>
    </lineage>
</organism>
<dbReference type="PANTHER" id="PTHR42942">
    <property type="entry name" value="6-O-METHYLGUANINE DNA METHYLTRANSFERASE"/>
    <property type="match status" value="1"/>
</dbReference>
<keyword evidence="3" id="KW-0808">Transferase</keyword>
<sequence>MKYSVETENFFDKVYAVTKLIPYGRVTSYGAIAKYLGAARSSRMVGWAMNGAGKYPDVPAHRVVNRVGILTGKMHFGSSNAMAQMLAEEGIQVEDDQVVDFKKFFWDPVVELGME</sequence>
<dbReference type="InterPro" id="IPR052520">
    <property type="entry name" value="ATL_DNA_repair"/>
</dbReference>
<protein>
    <submittedName>
        <fullName evidence="3">Methylated-DNA-protein-cysteine methyltransferase related protein</fullName>
    </submittedName>
</protein>
<keyword evidence="3" id="KW-0489">Methyltransferase</keyword>
<dbReference type="OrthoDB" id="9132167at2"/>
<dbReference type="CDD" id="cd06445">
    <property type="entry name" value="ATase"/>
    <property type="match status" value="1"/>
</dbReference>
<dbReference type="GO" id="GO:0006281">
    <property type="term" value="P:DNA repair"/>
    <property type="evidence" value="ECO:0007669"/>
    <property type="project" value="InterPro"/>
</dbReference>
<accession>A0A238VYB3</accession>
<evidence type="ECO:0000313" key="3">
    <source>
        <dbReference type="EMBL" id="SNR39286.1"/>
    </source>
</evidence>
<feature type="domain" description="Methylated-DNA-[protein]-cysteine S-methyltransferase DNA binding" evidence="2">
    <location>
        <begin position="9"/>
        <end position="91"/>
    </location>
</feature>
<dbReference type="Pfam" id="PF01035">
    <property type="entry name" value="DNA_binding_1"/>
    <property type="match status" value="1"/>
</dbReference>
<dbReference type="GO" id="GO:0008168">
    <property type="term" value="F:methyltransferase activity"/>
    <property type="evidence" value="ECO:0007669"/>
    <property type="project" value="UniProtKB-KW"/>
</dbReference>